<dbReference type="EMBL" id="JADGMS010000003">
    <property type="protein sequence ID" value="KAF9684986.1"/>
    <property type="molecule type" value="Genomic_DNA"/>
</dbReference>
<dbReference type="GO" id="GO:0003677">
    <property type="term" value="F:DNA binding"/>
    <property type="evidence" value="ECO:0007669"/>
    <property type="project" value="UniProtKB-KW"/>
</dbReference>
<evidence type="ECO:0008006" key="8">
    <source>
        <dbReference type="Google" id="ProtNLM"/>
    </source>
</evidence>
<reference evidence="6 7" key="1">
    <citation type="submission" date="2020-10" db="EMBL/GenBank/DDBJ databases">
        <title>Plant Genome Project.</title>
        <authorList>
            <person name="Zhang R.-G."/>
        </authorList>
    </citation>
    <scope>NUCLEOTIDE SEQUENCE [LARGE SCALE GENOMIC DNA]</scope>
    <source>
        <strain evidence="6">FAFU-HL-1</strain>
        <tissue evidence="6">Leaf</tissue>
    </source>
</reference>
<evidence type="ECO:0000313" key="6">
    <source>
        <dbReference type="EMBL" id="KAF9684986.1"/>
    </source>
</evidence>
<dbReference type="GO" id="GO:0005634">
    <property type="term" value="C:nucleus"/>
    <property type="evidence" value="ECO:0007669"/>
    <property type="project" value="UniProtKB-SubCell"/>
</dbReference>
<dbReference type="Proteomes" id="UP000657918">
    <property type="component" value="Unassembled WGS sequence"/>
</dbReference>
<dbReference type="AlphaFoldDB" id="A0A835KFM4"/>
<name>A0A835KFM4_9ROSI</name>
<evidence type="ECO:0000256" key="5">
    <source>
        <dbReference type="ARBA" id="ARBA00023242"/>
    </source>
</evidence>
<evidence type="ECO:0000256" key="3">
    <source>
        <dbReference type="ARBA" id="ARBA00023125"/>
    </source>
</evidence>
<evidence type="ECO:0000256" key="1">
    <source>
        <dbReference type="ARBA" id="ARBA00004123"/>
    </source>
</evidence>
<keyword evidence="3" id="KW-0238">DNA-binding</keyword>
<organism evidence="6 7">
    <name type="scientific">Salix dunnii</name>
    <dbReference type="NCBI Taxonomy" id="1413687"/>
    <lineage>
        <taxon>Eukaryota</taxon>
        <taxon>Viridiplantae</taxon>
        <taxon>Streptophyta</taxon>
        <taxon>Embryophyta</taxon>
        <taxon>Tracheophyta</taxon>
        <taxon>Spermatophyta</taxon>
        <taxon>Magnoliopsida</taxon>
        <taxon>eudicotyledons</taxon>
        <taxon>Gunneridae</taxon>
        <taxon>Pentapetalae</taxon>
        <taxon>rosids</taxon>
        <taxon>fabids</taxon>
        <taxon>Malpighiales</taxon>
        <taxon>Salicaceae</taxon>
        <taxon>Saliceae</taxon>
        <taxon>Salix</taxon>
    </lineage>
</organism>
<evidence type="ECO:0000256" key="4">
    <source>
        <dbReference type="ARBA" id="ARBA00023163"/>
    </source>
</evidence>
<comment type="caution">
    <text evidence="6">The sequence shown here is derived from an EMBL/GenBank/DDBJ whole genome shotgun (WGS) entry which is preliminary data.</text>
</comment>
<evidence type="ECO:0000256" key="2">
    <source>
        <dbReference type="ARBA" id="ARBA00023015"/>
    </source>
</evidence>
<dbReference type="InterPro" id="IPR015300">
    <property type="entry name" value="DNA-bd_pseudobarrel_sf"/>
</dbReference>
<keyword evidence="7" id="KW-1185">Reference proteome</keyword>
<protein>
    <recommendedName>
        <fullName evidence="8">TF-B3 domain-containing protein</fullName>
    </recommendedName>
</protein>
<evidence type="ECO:0000313" key="7">
    <source>
        <dbReference type="Proteomes" id="UP000657918"/>
    </source>
</evidence>
<dbReference type="Gene3D" id="2.40.330.10">
    <property type="entry name" value="DNA-binding pseudobarrel domain"/>
    <property type="match status" value="1"/>
</dbReference>
<accession>A0A835KFM4</accession>
<sequence>MEIFTRKLTSMDIERGLVLPRGFNLKPLERFHGTIELSTIFESAAGNRLLGPVTIHCSTRSGDLALTRGCLWSSPTFNMRMRSPFIMLAWRIRSFLVASIAPDAMQIFRKKLTPIDIERGLVLPPDSNLELLPPFQGTMELSTIVESAAGTPLPEPVTIHCSTRSGRLAFTTGWYEIAHYVGLTGGDIVYFYVEFNEGAQYRMGVRSAG</sequence>
<gene>
    <name evidence="6" type="ORF">SADUNF_Sadunf03G0007200</name>
</gene>
<keyword evidence="4" id="KW-0804">Transcription</keyword>
<proteinExistence type="predicted"/>
<keyword evidence="2" id="KW-0805">Transcription regulation</keyword>
<dbReference type="SUPFAM" id="SSF101936">
    <property type="entry name" value="DNA-binding pseudobarrel domain"/>
    <property type="match status" value="1"/>
</dbReference>
<dbReference type="OrthoDB" id="938851at2759"/>
<keyword evidence="5" id="KW-0539">Nucleus</keyword>
<comment type="subcellular location">
    <subcellularLocation>
        <location evidence="1">Nucleus</location>
    </subcellularLocation>
</comment>